<reference evidence="2 3" key="1">
    <citation type="journal article" date="2022" name="Front. Cell. Infect. Microbiol.">
        <title>The Genomes of Two Strains of Taenia crassiceps the Animal Model for the Study of Human Cysticercosis.</title>
        <authorList>
            <person name="Bobes R.J."/>
            <person name="Estrada K."/>
            <person name="Rios-Valencia D.G."/>
            <person name="Calderon-Gallegos A."/>
            <person name="de la Torre P."/>
            <person name="Carrero J.C."/>
            <person name="Sanchez-Flores A."/>
            <person name="Laclette J.P."/>
        </authorList>
    </citation>
    <scope>NUCLEOTIDE SEQUENCE [LARGE SCALE GENOMIC DNA]</scope>
    <source>
        <strain evidence="2">WFUcys</strain>
    </source>
</reference>
<dbReference type="InterPro" id="IPR003960">
    <property type="entry name" value="ATPase_AAA_CS"/>
</dbReference>
<accession>A0ABR4QRA9</accession>
<sequence length="1012" mass="112435">MSNKKSTWSGHPASALHSVVSRLGAGGAVASEYPQKALHYSMIEMNWLGRAPMGRGSKRRATNYSFSQRFTGRRYVICKCKSRFPTTLLSRPILQRLLLLSTFLGQGDLRAMPVARHHGKCRANRSDVRNVETFVWSLLLRLQSCYVLPGTTECFKILGCETLVHFLAVASPSGRERDEAFSVDQWMAEHPFTFITEYYDQNEFVNFDSFSFCNVESDRTVYKVSLDTQIRMLHHHGMLVRVPWNLTKKHNLDNPPIGLESTVRLVVEFIRHFSLSTKVLPNAVEPTGLLLYGLQGCGKSRVLEMISCGDTAYDAGGMEPLRCHEWYRHLHFVTLSMDDYAISESEASSTSVRKYIDRKLVDIPCSCSGVVLSLPNLDTWFSAIQSAHAAQVDEQYEVEVLSRNTSLLSFLFTTLKRVCAIAPVCVLATSTDSAEILKNRDFRNLFYRRLLVSLPSGEQRFRLLAEEMRRYTSQLNVDCKELLVSAGSSGDCDRLYQLAASLHGYTVAACYAAAIDECVQLGVKLKEGDQAYTPTFAQILDKLEAERSHYSPVNLCAEISVFLPCAGQILQRLIEAADPTGEAAQTNKCLGLVVPRGVLLHGPPGCSKTLFVRALATECNLPLVAVQASRIFGRYVGDSERNMQRILVHARACAPAILFIDEIDLLLPSRSSSESGVSEHVLGEVLTAMDGVEGQCGQLLLIAATNRVENLDPALRRAGRFDVSIYVPPPDAEARMAILHLELTKRSTSKRALESHWLEVFAKDQLEGYTGAEVVGVVQVAAELTRESGKVEIDREHLLLARERLPPSTLEQYHVHPLREAPQIPPSPSPLPTSPSGLSSHQYVVISSILIVLFAVGWQLIMHFGVDCFPWLYLPQQHSKYPIHQMQRPQKLIGDSVIHGLCLRGEPLSAPSFPPSSSSSSSSTEAKACVGANKEIFVKTLTGKTITLEVEPSDSIENVKAKIQDKEGIPPDQQRLIFAGKQLEDGRTLSDYNIQKESTLHLVLRLRGGMRH</sequence>
<dbReference type="Gene3D" id="1.10.8.60">
    <property type="match status" value="1"/>
</dbReference>
<dbReference type="EMBL" id="JAKROA010000001">
    <property type="protein sequence ID" value="KAL5112249.1"/>
    <property type="molecule type" value="Genomic_DNA"/>
</dbReference>
<dbReference type="PRINTS" id="PR00348">
    <property type="entry name" value="UBIQUITIN"/>
</dbReference>
<dbReference type="PANTHER" id="PTHR23077">
    <property type="entry name" value="AAA-FAMILY ATPASE"/>
    <property type="match status" value="1"/>
</dbReference>
<dbReference type="SUPFAM" id="SSF52540">
    <property type="entry name" value="P-loop containing nucleoside triphosphate hydrolases"/>
    <property type="match status" value="2"/>
</dbReference>
<organism evidence="2 3">
    <name type="scientific">Taenia crassiceps</name>
    <dbReference type="NCBI Taxonomy" id="6207"/>
    <lineage>
        <taxon>Eukaryota</taxon>
        <taxon>Metazoa</taxon>
        <taxon>Spiralia</taxon>
        <taxon>Lophotrochozoa</taxon>
        <taxon>Platyhelminthes</taxon>
        <taxon>Cestoda</taxon>
        <taxon>Eucestoda</taxon>
        <taxon>Cyclophyllidea</taxon>
        <taxon>Taeniidae</taxon>
        <taxon>Taenia</taxon>
    </lineage>
</organism>
<dbReference type="Pfam" id="PF00240">
    <property type="entry name" value="ubiquitin"/>
    <property type="match status" value="1"/>
</dbReference>
<dbReference type="InterPro" id="IPR000626">
    <property type="entry name" value="Ubiquitin-like_dom"/>
</dbReference>
<comment type="caution">
    <text evidence="2">The sequence shown here is derived from an EMBL/GenBank/DDBJ whole genome shotgun (WGS) entry which is preliminary data.</text>
</comment>
<dbReference type="SMART" id="SM00213">
    <property type="entry name" value="UBQ"/>
    <property type="match status" value="1"/>
</dbReference>
<protein>
    <recommendedName>
        <fullName evidence="1">Ubiquitin-like domain-containing protein</fullName>
    </recommendedName>
</protein>
<evidence type="ECO:0000259" key="1">
    <source>
        <dbReference type="PROSITE" id="PS50053"/>
    </source>
</evidence>
<evidence type="ECO:0000313" key="2">
    <source>
        <dbReference type="EMBL" id="KAL5112249.1"/>
    </source>
</evidence>
<dbReference type="InterPro" id="IPR027417">
    <property type="entry name" value="P-loop_NTPase"/>
</dbReference>
<dbReference type="InterPro" id="IPR003593">
    <property type="entry name" value="AAA+_ATPase"/>
</dbReference>
<dbReference type="Gene3D" id="3.10.20.90">
    <property type="entry name" value="Phosphatidylinositol 3-kinase Catalytic Subunit, Chain A, domain 1"/>
    <property type="match status" value="1"/>
</dbReference>
<gene>
    <name evidence="2" type="ORF">TcWFU_006009</name>
</gene>
<dbReference type="Proteomes" id="UP001651158">
    <property type="component" value="Unassembled WGS sequence"/>
</dbReference>
<dbReference type="PROSITE" id="PS00674">
    <property type="entry name" value="AAA"/>
    <property type="match status" value="1"/>
</dbReference>
<evidence type="ECO:0000313" key="3">
    <source>
        <dbReference type="Proteomes" id="UP001651158"/>
    </source>
</evidence>
<dbReference type="SUPFAM" id="SSF54236">
    <property type="entry name" value="Ubiquitin-like"/>
    <property type="match status" value="1"/>
</dbReference>
<dbReference type="PANTHER" id="PTHR23077:SF117">
    <property type="entry name" value="AAA+ ATPASE DOMAIN-CONTAINING PROTEIN"/>
    <property type="match status" value="1"/>
</dbReference>
<dbReference type="PROSITE" id="PS50053">
    <property type="entry name" value="UBIQUITIN_2"/>
    <property type="match status" value="1"/>
</dbReference>
<dbReference type="InterPro" id="IPR050168">
    <property type="entry name" value="AAA_ATPase_domain"/>
</dbReference>
<dbReference type="InterPro" id="IPR029071">
    <property type="entry name" value="Ubiquitin-like_domsf"/>
</dbReference>
<name>A0ABR4QRA9_9CEST</name>
<keyword evidence="3" id="KW-1185">Reference proteome</keyword>
<dbReference type="CDD" id="cd01803">
    <property type="entry name" value="Ubl_ubiquitin"/>
    <property type="match status" value="1"/>
</dbReference>
<dbReference type="Gene3D" id="3.40.50.300">
    <property type="entry name" value="P-loop containing nucleotide triphosphate hydrolases"/>
    <property type="match status" value="2"/>
</dbReference>
<dbReference type="InterPro" id="IPR003959">
    <property type="entry name" value="ATPase_AAA_core"/>
</dbReference>
<feature type="domain" description="Ubiquitin-like" evidence="1">
    <location>
        <begin position="934"/>
        <end position="1009"/>
    </location>
</feature>
<dbReference type="InterPro" id="IPR019956">
    <property type="entry name" value="Ubiquitin_dom"/>
</dbReference>
<proteinExistence type="predicted"/>
<dbReference type="Pfam" id="PF00004">
    <property type="entry name" value="AAA"/>
    <property type="match status" value="1"/>
</dbReference>
<dbReference type="InterPro" id="IPR019954">
    <property type="entry name" value="Ubiquitin_CS"/>
</dbReference>
<dbReference type="PROSITE" id="PS00299">
    <property type="entry name" value="UBIQUITIN_1"/>
    <property type="match status" value="1"/>
</dbReference>
<dbReference type="SMART" id="SM00382">
    <property type="entry name" value="AAA"/>
    <property type="match status" value="2"/>
</dbReference>